<dbReference type="KEGG" id="pprt:ET464_16600"/>
<keyword evidence="2" id="KW-1185">Reference proteome</keyword>
<organism evidence="1 2">
    <name type="scientific">Paenibacillus protaetiae</name>
    <dbReference type="NCBI Taxonomy" id="2509456"/>
    <lineage>
        <taxon>Bacteria</taxon>
        <taxon>Bacillati</taxon>
        <taxon>Bacillota</taxon>
        <taxon>Bacilli</taxon>
        <taxon>Bacillales</taxon>
        <taxon>Paenibacillaceae</taxon>
        <taxon>Paenibacillus</taxon>
    </lineage>
</organism>
<dbReference type="SUPFAM" id="SSF53448">
    <property type="entry name" value="Nucleotide-diphospho-sugar transferases"/>
    <property type="match status" value="1"/>
</dbReference>
<sequence length="239" mass="27229">MNIVIIQARMGSSRLPGKVLLELEGRTVLQHVVERCRSIQQADQIIVATTVEPADDAIAAECNRLGIPFFRGSEQDVLGRYYHAAVQHEATIVVRVTSDCPLLDPSLCDRVITTLIESGADYCSNDLTRTYPRGLDVEAFTMSALEDAYLNAEEPYFREHVTPYLYEQGAKFKLHSVQHDFDASHYRWTLDTEEDWRFIREVYRLMGDEAGYAWEGAAQLLQHHPELIAINKDVVQKTR</sequence>
<reference evidence="1 2" key="1">
    <citation type="submission" date="2019-01" db="EMBL/GenBank/DDBJ databases">
        <title>Genome sequencing of strain FW100M-2.</title>
        <authorList>
            <person name="Heo J."/>
            <person name="Kim S.-J."/>
            <person name="Kim J.-S."/>
            <person name="Hong S.-B."/>
            <person name="Kwon S.-W."/>
        </authorList>
    </citation>
    <scope>NUCLEOTIDE SEQUENCE [LARGE SCALE GENOMIC DNA]</scope>
    <source>
        <strain evidence="1 2">FW100M-2</strain>
    </source>
</reference>
<dbReference type="Gene3D" id="3.90.550.10">
    <property type="entry name" value="Spore Coat Polysaccharide Biosynthesis Protein SpsA, Chain A"/>
    <property type="match status" value="1"/>
</dbReference>
<dbReference type="CDD" id="cd02518">
    <property type="entry name" value="GT2_SpsF"/>
    <property type="match status" value="1"/>
</dbReference>
<dbReference type="PANTHER" id="PTHR42866:SF1">
    <property type="entry name" value="SPORE COAT POLYSACCHARIDE BIOSYNTHESIS PROTEIN SPSF"/>
    <property type="match status" value="1"/>
</dbReference>
<protein>
    <submittedName>
        <fullName evidence="1">Acylneuraminate cytidylyltransferase</fullName>
    </submittedName>
</protein>
<evidence type="ECO:0000313" key="2">
    <source>
        <dbReference type="Proteomes" id="UP000293568"/>
    </source>
</evidence>
<dbReference type="InterPro" id="IPR029044">
    <property type="entry name" value="Nucleotide-diphossugar_trans"/>
</dbReference>
<evidence type="ECO:0000313" key="1">
    <source>
        <dbReference type="EMBL" id="QAY67765.1"/>
    </source>
</evidence>
<dbReference type="Pfam" id="PF02348">
    <property type="entry name" value="CTP_transf_3"/>
    <property type="match status" value="1"/>
</dbReference>
<dbReference type="EMBL" id="CP035492">
    <property type="protein sequence ID" value="QAY67765.1"/>
    <property type="molecule type" value="Genomic_DNA"/>
</dbReference>
<dbReference type="GO" id="GO:0016779">
    <property type="term" value="F:nucleotidyltransferase activity"/>
    <property type="evidence" value="ECO:0007669"/>
    <property type="project" value="UniProtKB-KW"/>
</dbReference>
<name>A0A4P6EYG9_9BACL</name>
<proteinExistence type="predicted"/>
<dbReference type="PANTHER" id="PTHR42866">
    <property type="entry name" value="3-DEOXY-MANNO-OCTULOSONATE CYTIDYLYLTRANSFERASE"/>
    <property type="match status" value="1"/>
</dbReference>
<dbReference type="AlphaFoldDB" id="A0A4P6EYG9"/>
<dbReference type="Proteomes" id="UP000293568">
    <property type="component" value="Chromosome"/>
</dbReference>
<dbReference type="OrthoDB" id="9815559at2"/>
<keyword evidence="1" id="KW-0548">Nucleotidyltransferase</keyword>
<keyword evidence="1" id="KW-0808">Transferase</keyword>
<accession>A0A4P6EYG9</accession>
<gene>
    <name evidence="1" type="ORF">ET464_16600</name>
</gene>
<dbReference type="RefSeq" id="WP_129442883.1">
    <property type="nucleotide sequence ID" value="NZ_CP035492.1"/>
</dbReference>
<dbReference type="GO" id="GO:0005829">
    <property type="term" value="C:cytosol"/>
    <property type="evidence" value="ECO:0007669"/>
    <property type="project" value="TreeGrafter"/>
</dbReference>
<dbReference type="InterPro" id="IPR003329">
    <property type="entry name" value="Cytidylyl_trans"/>
</dbReference>